<comment type="caution">
    <text evidence="8">The sequence shown here is derived from an EMBL/GenBank/DDBJ whole genome shotgun (WGS) entry which is preliminary data.</text>
</comment>
<dbReference type="GO" id="GO:0005829">
    <property type="term" value="C:cytosol"/>
    <property type="evidence" value="ECO:0007669"/>
    <property type="project" value="TreeGrafter"/>
</dbReference>
<proteinExistence type="inferred from homology"/>
<keyword evidence="3 8" id="KW-0808">Transferase</keyword>
<comment type="function">
    <text evidence="6">Acetyltransferase implicated in the O-acetylation of Nod factors.</text>
</comment>
<evidence type="ECO:0000256" key="3">
    <source>
        <dbReference type="ARBA" id="ARBA00022679"/>
    </source>
</evidence>
<dbReference type="InterPro" id="IPR001451">
    <property type="entry name" value="Hexapep"/>
</dbReference>
<dbReference type="SUPFAM" id="SSF51161">
    <property type="entry name" value="Trimeric LpxA-like enzymes"/>
    <property type="match status" value="1"/>
</dbReference>
<gene>
    <name evidence="8" type="ORF">HNQ50_002802</name>
</gene>
<evidence type="ECO:0000256" key="5">
    <source>
        <dbReference type="ARBA" id="ARBA00023315"/>
    </source>
</evidence>
<dbReference type="InterPro" id="IPR011004">
    <property type="entry name" value="Trimer_LpxA-like_sf"/>
</dbReference>
<reference evidence="8 9" key="1">
    <citation type="submission" date="2020-08" db="EMBL/GenBank/DDBJ databases">
        <title>Genomic Encyclopedia of Type Strains, Phase IV (KMG-IV): sequencing the most valuable type-strain genomes for metagenomic binning, comparative biology and taxonomic classification.</title>
        <authorList>
            <person name="Goeker M."/>
        </authorList>
    </citation>
    <scope>NUCLEOTIDE SEQUENCE [LARGE SCALE GENOMIC DNA]</scope>
    <source>
        <strain evidence="8 9">DSM 18233</strain>
    </source>
</reference>
<evidence type="ECO:0000313" key="8">
    <source>
        <dbReference type="EMBL" id="MBB5192065.1"/>
    </source>
</evidence>
<protein>
    <recommendedName>
        <fullName evidence="7">Nodulation protein L</fullName>
    </recommendedName>
</protein>
<dbReference type="RefSeq" id="WP_184101673.1">
    <property type="nucleotide sequence ID" value="NZ_JACHHN010000005.1"/>
</dbReference>
<evidence type="ECO:0000256" key="7">
    <source>
        <dbReference type="ARBA" id="ARBA00067695"/>
    </source>
</evidence>
<evidence type="ECO:0000313" key="9">
    <source>
        <dbReference type="Proteomes" id="UP000543030"/>
    </source>
</evidence>
<dbReference type="Gene3D" id="2.160.10.10">
    <property type="entry name" value="Hexapeptide repeat proteins"/>
    <property type="match status" value="1"/>
</dbReference>
<keyword evidence="9" id="KW-1185">Reference proteome</keyword>
<accession>A0A840RFF6</accession>
<keyword evidence="2" id="KW-0536">Nodulation</keyword>
<dbReference type="InterPro" id="IPR051159">
    <property type="entry name" value="Hexapeptide_acetyltransf"/>
</dbReference>
<keyword evidence="4" id="KW-0677">Repeat</keyword>
<dbReference type="CDD" id="cd03357">
    <property type="entry name" value="LbH_MAT_GAT"/>
    <property type="match status" value="1"/>
</dbReference>
<dbReference type="PANTHER" id="PTHR23416">
    <property type="entry name" value="SIALIC ACID SYNTHASE-RELATED"/>
    <property type="match status" value="1"/>
</dbReference>
<evidence type="ECO:0000256" key="6">
    <source>
        <dbReference type="ARBA" id="ARBA00055587"/>
    </source>
</evidence>
<dbReference type="Pfam" id="PF00132">
    <property type="entry name" value="Hexapep"/>
    <property type="match status" value="1"/>
</dbReference>
<dbReference type="Proteomes" id="UP000543030">
    <property type="component" value="Unassembled WGS sequence"/>
</dbReference>
<dbReference type="EMBL" id="JACHHN010000005">
    <property type="protein sequence ID" value="MBB5192065.1"/>
    <property type="molecule type" value="Genomic_DNA"/>
</dbReference>
<sequence length="192" mass="20473">MAKTSVQYQFADIGQNRENWQAARERLQRFNDPATSDADRAALLPLLFGQAEGASVTPPLFVAAGHNVHLGKKVFVNLGLTISGSAPVIIGDYTLIAPWVQIHSTTHPVDPWERQQVAFTAKPVTIGENVWIGAGAIICPGVTIGDHAVIGAGSVVTQDVPRCTLVAGNPASVVRALDEPDMATIYLKRQEG</sequence>
<dbReference type="PROSITE" id="PS00101">
    <property type="entry name" value="HEXAPEP_TRANSFERASES"/>
    <property type="match status" value="1"/>
</dbReference>
<name>A0A840RFF6_9NEIS</name>
<dbReference type="GO" id="GO:0008374">
    <property type="term" value="F:O-acyltransferase activity"/>
    <property type="evidence" value="ECO:0007669"/>
    <property type="project" value="TreeGrafter"/>
</dbReference>
<dbReference type="FunFam" id="2.160.10.10:FF:000025">
    <property type="entry name" value="Hexapeptide-repeat containing-acetyltransferase"/>
    <property type="match status" value="1"/>
</dbReference>
<evidence type="ECO:0000256" key="2">
    <source>
        <dbReference type="ARBA" id="ARBA00022458"/>
    </source>
</evidence>
<dbReference type="AlphaFoldDB" id="A0A840RFF6"/>
<comment type="similarity">
    <text evidence="1">Belongs to the transferase hexapeptide repeat family.</text>
</comment>
<organism evidence="8 9">
    <name type="scientific">Silvimonas terrae</name>
    <dbReference type="NCBI Taxonomy" id="300266"/>
    <lineage>
        <taxon>Bacteria</taxon>
        <taxon>Pseudomonadati</taxon>
        <taxon>Pseudomonadota</taxon>
        <taxon>Betaproteobacteria</taxon>
        <taxon>Neisseriales</taxon>
        <taxon>Chitinibacteraceae</taxon>
        <taxon>Silvimonas</taxon>
    </lineage>
</organism>
<dbReference type="PANTHER" id="PTHR23416:SF23">
    <property type="entry name" value="ACETYLTRANSFERASE C18B11.09C-RELATED"/>
    <property type="match status" value="1"/>
</dbReference>
<evidence type="ECO:0000256" key="1">
    <source>
        <dbReference type="ARBA" id="ARBA00007274"/>
    </source>
</evidence>
<keyword evidence="5 8" id="KW-0012">Acyltransferase</keyword>
<evidence type="ECO:0000256" key="4">
    <source>
        <dbReference type="ARBA" id="ARBA00022737"/>
    </source>
</evidence>
<dbReference type="InterPro" id="IPR018357">
    <property type="entry name" value="Hexapep_transf_CS"/>
</dbReference>